<keyword evidence="13" id="KW-1185">Reference proteome</keyword>
<evidence type="ECO:0000256" key="7">
    <source>
        <dbReference type="ARBA" id="ARBA00023128"/>
    </source>
</evidence>
<dbReference type="SUPFAM" id="SSF103506">
    <property type="entry name" value="Mitochondrial carrier"/>
    <property type="match status" value="1"/>
</dbReference>
<evidence type="ECO:0000313" key="13">
    <source>
        <dbReference type="Proteomes" id="UP000017559"/>
    </source>
</evidence>
<feature type="repeat" description="Solcar" evidence="9">
    <location>
        <begin position="216"/>
        <end position="312"/>
    </location>
</feature>
<evidence type="ECO:0000256" key="9">
    <source>
        <dbReference type="PROSITE-ProRule" id="PRU00282"/>
    </source>
</evidence>
<dbReference type="InterPro" id="IPR050567">
    <property type="entry name" value="Mitochondrial_Carrier"/>
</dbReference>
<evidence type="ECO:0000256" key="5">
    <source>
        <dbReference type="ARBA" id="ARBA00022737"/>
    </source>
</evidence>
<evidence type="ECO:0000256" key="4">
    <source>
        <dbReference type="ARBA" id="ARBA00022692"/>
    </source>
</evidence>
<gene>
    <name evidence="12" type="ORF">Moror_944</name>
</gene>
<dbReference type="HOGENOM" id="CLU_015166_16_4_1"/>
<keyword evidence="3 10" id="KW-0813">Transport</keyword>
<dbReference type="GO" id="GO:1990575">
    <property type="term" value="P:mitochondrial L-ornithine transmembrane transport"/>
    <property type="evidence" value="ECO:0007669"/>
    <property type="project" value="TreeGrafter"/>
</dbReference>
<dbReference type="Pfam" id="PF00153">
    <property type="entry name" value="Mito_carr"/>
    <property type="match status" value="3"/>
</dbReference>
<comment type="caution">
    <text evidence="12">The sequence shown here is derived from an EMBL/GenBank/DDBJ whole genome shotgun (WGS) entry which is preliminary data.</text>
</comment>
<dbReference type="InterPro" id="IPR018108">
    <property type="entry name" value="MCP_transmembrane"/>
</dbReference>
<dbReference type="GO" id="GO:0031966">
    <property type="term" value="C:mitochondrial membrane"/>
    <property type="evidence" value="ECO:0007669"/>
    <property type="project" value="UniProtKB-SubCell"/>
</dbReference>
<feature type="repeat" description="Solcar" evidence="9">
    <location>
        <begin position="115"/>
        <end position="205"/>
    </location>
</feature>
<keyword evidence="5" id="KW-0677">Repeat</keyword>
<dbReference type="Proteomes" id="UP000017559">
    <property type="component" value="Unassembled WGS sequence"/>
</dbReference>
<proteinExistence type="inferred from homology"/>
<evidence type="ECO:0000256" key="6">
    <source>
        <dbReference type="ARBA" id="ARBA00022989"/>
    </source>
</evidence>
<reference evidence="12 13" key="1">
    <citation type="journal article" date="2014" name="BMC Genomics">
        <title>Genome and secretome analysis of the hemibiotrophic fungal pathogen, Moniliophthora roreri, which causes frosty pod rot disease of cacao: mechanisms of the biotrophic and necrotrophic phases.</title>
        <authorList>
            <person name="Meinhardt L.W."/>
            <person name="Costa G.G.L."/>
            <person name="Thomazella D.P.T."/>
            <person name="Teixeira P.J.P.L."/>
            <person name="Carazzolle M.F."/>
            <person name="Schuster S.C."/>
            <person name="Carlson J.E."/>
            <person name="Guiltinan M.J."/>
            <person name="Mieczkowski P."/>
            <person name="Farmer A."/>
            <person name="Ramaraj T."/>
            <person name="Crozier J."/>
            <person name="Davis R.E."/>
            <person name="Shao J."/>
            <person name="Melnick R.L."/>
            <person name="Pereira G.A.G."/>
            <person name="Bailey B.A."/>
        </authorList>
    </citation>
    <scope>NUCLEOTIDE SEQUENCE [LARGE SCALE GENOMIC DNA]</scope>
    <source>
        <strain evidence="12 13">MCA 2997</strain>
    </source>
</reference>
<accession>V2XYR4</accession>
<comment type="similarity">
    <text evidence="2 10">Belongs to the mitochondrial carrier (TC 2.A.29) family.</text>
</comment>
<feature type="repeat" description="Solcar" evidence="9">
    <location>
        <begin position="12"/>
        <end position="97"/>
    </location>
</feature>
<evidence type="ECO:0000256" key="2">
    <source>
        <dbReference type="ARBA" id="ARBA00006375"/>
    </source>
</evidence>
<keyword evidence="6 11" id="KW-1133">Transmembrane helix</keyword>
<dbReference type="KEGG" id="mrr:Moror_944"/>
<evidence type="ECO:0000313" key="12">
    <source>
        <dbReference type="EMBL" id="ESK98006.1"/>
    </source>
</evidence>
<dbReference type="PANTHER" id="PTHR45624">
    <property type="entry name" value="MITOCHONDRIAL BASIC AMINO ACIDS TRANSPORTER-RELATED"/>
    <property type="match status" value="1"/>
</dbReference>
<dbReference type="Gene3D" id="1.50.40.10">
    <property type="entry name" value="Mitochondrial carrier domain"/>
    <property type="match status" value="1"/>
</dbReference>
<evidence type="ECO:0000256" key="3">
    <source>
        <dbReference type="ARBA" id="ARBA00022448"/>
    </source>
</evidence>
<dbReference type="GO" id="GO:0000064">
    <property type="term" value="F:L-ornithine transmembrane transporter activity"/>
    <property type="evidence" value="ECO:0007669"/>
    <property type="project" value="TreeGrafter"/>
</dbReference>
<dbReference type="AlphaFoldDB" id="V2XYR4"/>
<feature type="transmembrane region" description="Helical" evidence="11">
    <location>
        <begin position="175"/>
        <end position="195"/>
    </location>
</feature>
<evidence type="ECO:0000256" key="8">
    <source>
        <dbReference type="ARBA" id="ARBA00023136"/>
    </source>
</evidence>
<name>V2XYR4_MONRO</name>
<evidence type="ECO:0000256" key="10">
    <source>
        <dbReference type="RuleBase" id="RU000488"/>
    </source>
</evidence>
<dbReference type="OrthoDB" id="193856at2759"/>
<dbReference type="PROSITE" id="PS50920">
    <property type="entry name" value="SOLCAR"/>
    <property type="match status" value="3"/>
</dbReference>
<comment type="subcellular location">
    <subcellularLocation>
        <location evidence="1">Mitochondrion membrane</location>
        <topology evidence="1">Multi-pass membrane protein</topology>
    </subcellularLocation>
</comment>
<keyword evidence="4 9" id="KW-0812">Transmembrane</keyword>
<feature type="transmembrane region" description="Helical" evidence="11">
    <location>
        <begin position="215"/>
        <end position="237"/>
    </location>
</feature>
<dbReference type="EMBL" id="AWSO01000014">
    <property type="protein sequence ID" value="ESK98006.1"/>
    <property type="molecule type" value="Genomic_DNA"/>
</dbReference>
<sequence>MSSNAETSTSNHIRIVGAIAGIGSGLTKVTVGHGFDTIKTRLQCSPPNTYRGAVDALFKIVRNEGVFALYKGATPPAMGWAAIDSLLMGSLHNYRLFLIRHGMTEPNPKTGVPRLTIMAHGLAGMCAGVTSTIVATPVENLKIKLQLQTQRSAADRQFRGPLDCIRQIVRTQGVLGLWSGFTGSIAFRTNFFWMFSSVEVLMRGFSRLEGTSYEMSTGTSTFLAGGLGSLVFWIMSIPADNTKNRMMAYPYPAPYSAPPGGKFGVPSFATTVRTTYLREGVSGFYRGLGPCILRAFPVNACAYFVYEGILRGLGAEKVECRFYAS</sequence>
<keyword evidence="7" id="KW-0496">Mitochondrion</keyword>
<protein>
    <submittedName>
        <fullName evidence="12">Mitochondrial carrier protein</fullName>
    </submittedName>
</protein>
<evidence type="ECO:0000256" key="11">
    <source>
        <dbReference type="SAM" id="Phobius"/>
    </source>
</evidence>
<dbReference type="PANTHER" id="PTHR45624:SF57">
    <property type="entry name" value="MITOCHONDRIAL SUBSTRATE CARRIER FAMILY PROTEIN L"/>
    <property type="match status" value="1"/>
</dbReference>
<keyword evidence="8 9" id="KW-0472">Membrane</keyword>
<evidence type="ECO:0000256" key="1">
    <source>
        <dbReference type="ARBA" id="ARBA00004225"/>
    </source>
</evidence>
<dbReference type="InterPro" id="IPR023395">
    <property type="entry name" value="MCP_dom_sf"/>
</dbReference>
<organism evidence="12 13">
    <name type="scientific">Moniliophthora roreri (strain MCA 2997)</name>
    <name type="common">Cocoa frosty pod rot fungus</name>
    <name type="synonym">Crinipellis roreri</name>
    <dbReference type="NCBI Taxonomy" id="1381753"/>
    <lineage>
        <taxon>Eukaryota</taxon>
        <taxon>Fungi</taxon>
        <taxon>Dikarya</taxon>
        <taxon>Basidiomycota</taxon>
        <taxon>Agaricomycotina</taxon>
        <taxon>Agaricomycetes</taxon>
        <taxon>Agaricomycetidae</taxon>
        <taxon>Agaricales</taxon>
        <taxon>Marasmiineae</taxon>
        <taxon>Marasmiaceae</taxon>
        <taxon>Moniliophthora</taxon>
    </lineage>
</organism>